<accession>A0A4Y8TZD4</accession>
<organism evidence="1 2">
    <name type="scientific">Glutamicibacter arilaitensis</name>
    <dbReference type="NCBI Taxonomy" id="256701"/>
    <lineage>
        <taxon>Bacteria</taxon>
        <taxon>Bacillati</taxon>
        <taxon>Actinomycetota</taxon>
        <taxon>Actinomycetes</taxon>
        <taxon>Micrococcales</taxon>
        <taxon>Micrococcaceae</taxon>
        <taxon>Glutamicibacter</taxon>
    </lineage>
</organism>
<dbReference type="SUPFAM" id="SSF56059">
    <property type="entry name" value="Glutathione synthetase ATP-binding domain-like"/>
    <property type="match status" value="1"/>
</dbReference>
<dbReference type="RefSeq" id="WP_134780378.1">
    <property type="nucleotide sequence ID" value="NZ_SPDS01000001.1"/>
</dbReference>
<name>A0A4Y8TZD4_9MICC</name>
<evidence type="ECO:0000313" key="1">
    <source>
        <dbReference type="EMBL" id="TFH57460.1"/>
    </source>
</evidence>
<reference evidence="1 2" key="1">
    <citation type="submission" date="2019-03" db="EMBL/GenBank/DDBJ databases">
        <title>Glutamicibacter sp. LJH19 genome.</title>
        <authorList>
            <person name="Sinai Borker S."/>
            <person name="Kumar R."/>
        </authorList>
    </citation>
    <scope>NUCLEOTIDE SEQUENCE [LARGE SCALE GENOMIC DNA]</scope>
    <source>
        <strain evidence="1 2">LJH19</strain>
    </source>
</reference>
<dbReference type="SUPFAM" id="SSF53474">
    <property type="entry name" value="alpha/beta-Hydrolases"/>
    <property type="match status" value="1"/>
</dbReference>
<dbReference type="Gene3D" id="3.40.50.1820">
    <property type="entry name" value="alpha/beta hydrolase"/>
    <property type="match status" value="1"/>
</dbReference>
<dbReference type="InterPro" id="IPR029465">
    <property type="entry name" value="ATPgrasp_TupA"/>
</dbReference>
<dbReference type="EMBL" id="SPDS01000001">
    <property type="protein sequence ID" value="TFH57460.1"/>
    <property type="molecule type" value="Genomic_DNA"/>
</dbReference>
<evidence type="ECO:0008006" key="3">
    <source>
        <dbReference type="Google" id="ProtNLM"/>
    </source>
</evidence>
<dbReference type="AlphaFoldDB" id="A0A4Y8TZD4"/>
<proteinExistence type="predicted"/>
<dbReference type="Pfam" id="PF14305">
    <property type="entry name" value="ATPgrasp_TupA"/>
    <property type="match status" value="1"/>
</dbReference>
<evidence type="ECO:0000313" key="2">
    <source>
        <dbReference type="Proteomes" id="UP000297638"/>
    </source>
</evidence>
<comment type="caution">
    <text evidence="1">The sequence shown here is derived from an EMBL/GenBank/DDBJ whole genome shotgun (WGS) entry which is preliminary data.</text>
</comment>
<dbReference type="Gene3D" id="3.30.470.20">
    <property type="entry name" value="ATP-grasp fold, B domain"/>
    <property type="match status" value="1"/>
</dbReference>
<dbReference type="Proteomes" id="UP000297638">
    <property type="component" value="Unassembled WGS sequence"/>
</dbReference>
<dbReference type="InterPro" id="IPR029058">
    <property type="entry name" value="AB_hydrolase_fold"/>
</dbReference>
<protein>
    <recommendedName>
        <fullName evidence="3">ATP-grasp domain-containing protein</fullName>
    </recommendedName>
</protein>
<sequence length="568" mass="65147">MKAEQINQDASNVNIRKVYNPTKLDIDPHETVSRYVYEWNMAELHALLINKSSDTLVVSFHGAVDRTSTRLPRFERLKSLKERDHSSMFIADPTLFLDKNLSLSWYVGWQQVDVQRLIAKWIVKVVEQLNIRNLILCGSSGGGFTALQVAPFIPNCVALAFNAQTDISKYLVDGESPAARKNFIRVSRPDLWEEMNAEERQLGEIDWETGFDSRYAPVERYKQRVENYVYIVQNEEEFHFHDHYLPFVKVLQTYQRKGTYRTAITREGTRHNPPLMTNFIEHLDKSIAWASKLPPAARSTSRIPGRNSWFDLMSERIAGNDRSYDTQLENKIHFDRFCRENSIPTPELLAVLSDLNDLNKLPKNDQIVLKPVESSSSRGVLVLKRHPKGFLNLANNEIYSAKNLIDFYKDLFEKYPQENNQLMVQVKIHDRGKYTIPRDFKLYVFNGEVEIIQCIDRNETPNAVSWCDANFVPLSKDQVDVNSTLARRTTFASPTGLADMKILASKVATLIGTEFLRVDFYMSGLGPICGEVTFTPGGPYFEQIETFTAGFQMELGLNWSQNNRSNGA</sequence>
<gene>
    <name evidence="1" type="ORF">EXY26_10930</name>
</gene>